<comment type="similarity">
    <text evidence="3">Belongs to the flagella basal body rod proteins family.</text>
</comment>
<evidence type="ECO:0000256" key="2">
    <source>
        <dbReference type="ARBA" id="ARBA00004613"/>
    </source>
</evidence>
<dbReference type="Pfam" id="PF00460">
    <property type="entry name" value="Flg_bb_rod"/>
    <property type="match status" value="1"/>
</dbReference>
<dbReference type="OrthoDB" id="9802553at2"/>
<keyword evidence="10" id="KW-0282">Flagellum</keyword>
<evidence type="ECO:0000256" key="1">
    <source>
        <dbReference type="ARBA" id="ARBA00004365"/>
    </source>
</evidence>
<evidence type="ECO:0000259" key="8">
    <source>
        <dbReference type="Pfam" id="PF06429"/>
    </source>
</evidence>
<dbReference type="EMBL" id="NXIF01000008">
    <property type="protein sequence ID" value="PKI81775.1"/>
    <property type="molecule type" value="Genomic_DNA"/>
</dbReference>
<dbReference type="GO" id="GO:0005198">
    <property type="term" value="F:structural molecule activity"/>
    <property type="evidence" value="ECO:0007669"/>
    <property type="project" value="InterPro"/>
</dbReference>
<keyword evidence="11" id="KW-1185">Reference proteome</keyword>
<gene>
    <name evidence="10" type="ORF">CP960_02560</name>
</gene>
<dbReference type="KEGG" id="ahs:AHALO_2423"/>
<dbReference type="InterPro" id="IPR002371">
    <property type="entry name" value="FlgK"/>
</dbReference>
<keyword evidence="10" id="KW-0966">Cell projection</keyword>
<dbReference type="InterPro" id="IPR010930">
    <property type="entry name" value="Flg_bb/hook_C_dom"/>
</dbReference>
<keyword evidence="5" id="KW-0964">Secreted</keyword>
<comment type="caution">
    <text evidence="10">The sequence shown here is derived from an EMBL/GenBank/DDBJ whole genome shotgun (WGS) entry which is preliminary data.</text>
</comment>
<dbReference type="Proteomes" id="UP000233248">
    <property type="component" value="Unassembled WGS sequence"/>
</dbReference>
<feature type="domain" description="Flagellar basal body rod protein N-terminal" evidence="7">
    <location>
        <begin position="5"/>
        <end position="35"/>
    </location>
</feature>
<evidence type="ECO:0000256" key="5">
    <source>
        <dbReference type="ARBA" id="ARBA00022525"/>
    </source>
</evidence>
<proteinExistence type="inferred from homology"/>
<reference evidence="10 11" key="1">
    <citation type="submission" date="2017-09" db="EMBL/GenBank/DDBJ databases">
        <title>Genomics of the genus Arcobacter.</title>
        <authorList>
            <person name="Perez-Cataluna A."/>
            <person name="Figueras M.J."/>
            <person name="Salas-Masso N."/>
        </authorList>
    </citation>
    <scope>NUCLEOTIDE SEQUENCE [LARGE SCALE GENOMIC DNA]</scope>
    <source>
        <strain evidence="10 11">DSM 18005</strain>
    </source>
</reference>
<evidence type="ECO:0000313" key="10">
    <source>
        <dbReference type="EMBL" id="PKI81775.1"/>
    </source>
</evidence>
<protein>
    <recommendedName>
        <fullName evidence="4">Flagellar hook-associated protein 1</fullName>
    </recommendedName>
</protein>
<dbReference type="AlphaFoldDB" id="A0A2N1J5D1"/>
<evidence type="ECO:0000256" key="3">
    <source>
        <dbReference type="ARBA" id="ARBA00009677"/>
    </source>
</evidence>
<organism evidence="10 11">
    <name type="scientific">Malaciobacter halophilus</name>
    <dbReference type="NCBI Taxonomy" id="197482"/>
    <lineage>
        <taxon>Bacteria</taxon>
        <taxon>Pseudomonadati</taxon>
        <taxon>Campylobacterota</taxon>
        <taxon>Epsilonproteobacteria</taxon>
        <taxon>Campylobacterales</taxon>
        <taxon>Arcobacteraceae</taxon>
        <taxon>Malaciobacter</taxon>
    </lineage>
</organism>
<dbReference type="RefSeq" id="WP_101183671.1">
    <property type="nucleotide sequence ID" value="NZ_CP031218.1"/>
</dbReference>
<comment type="subcellular location">
    <subcellularLocation>
        <location evidence="1">Bacterial flagellum</location>
    </subcellularLocation>
    <subcellularLocation>
        <location evidence="2">Secreted</location>
    </subcellularLocation>
</comment>
<dbReference type="PRINTS" id="PR01005">
    <property type="entry name" value="FLGHOOKAP1"/>
</dbReference>
<dbReference type="GO" id="GO:0044780">
    <property type="term" value="P:bacterial-type flagellum assembly"/>
    <property type="evidence" value="ECO:0007669"/>
    <property type="project" value="InterPro"/>
</dbReference>
<name>A0A2N1J5D1_9BACT</name>
<evidence type="ECO:0000256" key="4">
    <source>
        <dbReference type="ARBA" id="ARBA00016244"/>
    </source>
</evidence>
<evidence type="ECO:0000259" key="7">
    <source>
        <dbReference type="Pfam" id="PF00460"/>
    </source>
</evidence>
<evidence type="ECO:0000256" key="6">
    <source>
        <dbReference type="ARBA" id="ARBA00023143"/>
    </source>
</evidence>
<dbReference type="SUPFAM" id="SSF64518">
    <property type="entry name" value="Phase 1 flagellin"/>
    <property type="match status" value="1"/>
</dbReference>
<keyword evidence="10" id="KW-0969">Cilium</keyword>
<feature type="domain" description="Flagellar basal-body/hook protein C-terminal" evidence="8">
    <location>
        <begin position="578"/>
        <end position="615"/>
    </location>
</feature>
<dbReference type="GO" id="GO:0005576">
    <property type="term" value="C:extracellular region"/>
    <property type="evidence" value="ECO:0007669"/>
    <property type="project" value="UniProtKB-SubCell"/>
</dbReference>
<dbReference type="Pfam" id="PF22638">
    <property type="entry name" value="FlgK_D1"/>
    <property type="match status" value="1"/>
</dbReference>
<evidence type="ECO:0000313" key="11">
    <source>
        <dbReference type="Proteomes" id="UP000233248"/>
    </source>
</evidence>
<dbReference type="PANTHER" id="PTHR30033">
    <property type="entry name" value="FLAGELLAR HOOK-ASSOCIATED PROTEIN 1"/>
    <property type="match status" value="1"/>
</dbReference>
<dbReference type="GO" id="GO:0009424">
    <property type="term" value="C:bacterial-type flagellum hook"/>
    <property type="evidence" value="ECO:0007669"/>
    <property type="project" value="InterPro"/>
</dbReference>
<feature type="domain" description="Flagellar hook-associated protein FlgK helical" evidence="9">
    <location>
        <begin position="91"/>
        <end position="247"/>
    </location>
</feature>
<sequence length="616" mass="68383">MLNSLNVAQSGLAASKVAVENVSNNIANENTPGYKKRVIDQSELEHSDSRFYGRGVEASTAYRITSIYMSQNLIRENTRENYFIQKSQMLGNIETAFKETDESGLSKDINRYLQAVENLRASPTSEIYKSDLITHGTLLVENMQTLYSDIEKAEELTKESMKENISQVNGILKEIGKINQQLGKSQIASNDLLDRRDQLELELSKYADISSEEFAGTYTLKIGDVVAIGNNTVIRDITVEDQYSPQKDRFIKDDGKTSSILDGVTFDNDDTITYKLNNSSEVSVQFGESIDTNGDGTPDFTVDETNYVRGLVHKINSDPELSKTVVAYNGTYTQQADGSKTTDDRQDNFLLVEAVEPGEVGKFEGRITVTEQTDASDPTSVTSKNTVFRDEYQSNDGENSVQIYAFDAPIELKSGVLKAQSENLTTSSASNKFTVYKDKLDALAQTLSDITDKFVKTGETTYIEGGISTDRYTGNQDDIVGINLFSGSTVKSLQFNTKEVNNLDQTKLDYLATLQWKSDISFEGRGQDLAGPEATSISEYFQEVRISVSSDKETSDFLLTTQKAVKQSVQSSYDNLVKVDKDEEMLNLIKFQSAYTANAKIVTVVDEMLQTILGLK</sequence>
<accession>A0A2N1J5D1</accession>
<evidence type="ECO:0000259" key="9">
    <source>
        <dbReference type="Pfam" id="PF22638"/>
    </source>
</evidence>
<keyword evidence="6" id="KW-0975">Bacterial flagellum</keyword>
<dbReference type="PANTHER" id="PTHR30033:SF2">
    <property type="entry name" value="FLAGELLAR HOOK PROTEIN"/>
    <property type="match status" value="1"/>
</dbReference>
<dbReference type="Pfam" id="PF06429">
    <property type="entry name" value="Flg_bbr_C"/>
    <property type="match status" value="1"/>
</dbReference>
<dbReference type="InterPro" id="IPR053927">
    <property type="entry name" value="FlgK_helical"/>
</dbReference>
<dbReference type="InterPro" id="IPR001444">
    <property type="entry name" value="Flag_bb_rod_N"/>
</dbReference>